<name>A0AAW2FYW6_9HYME</name>
<keyword evidence="2" id="KW-1185">Reference proteome</keyword>
<evidence type="ECO:0000313" key="2">
    <source>
        <dbReference type="Proteomes" id="UP001430953"/>
    </source>
</evidence>
<comment type="caution">
    <text evidence="1">The sequence shown here is derived from an EMBL/GenBank/DDBJ whole genome shotgun (WGS) entry which is preliminary data.</text>
</comment>
<evidence type="ECO:0000313" key="1">
    <source>
        <dbReference type="EMBL" id="KAL0121176.1"/>
    </source>
</evidence>
<reference evidence="1 2" key="1">
    <citation type="submission" date="2023-03" db="EMBL/GenBank/DDBJ databases">
        <title>High recombination rates correlate with genetic variation in Cardiocondyla obscurior ants.</title>
        <authorList>
            <person name="Errbii M."/>
        </authorList>
    </citation>
    <scope>NUCLEOTIDE SEQUENCE [LARGE SCALE GENOMIC DNA]</scope>
    <source>
        <strain evidence="1">Alpha-2009</strain>
        <tissue evidence="1">Whole body</tissue>
    </source>
</reference>
<dbReference type="Proteomes" id="UP001430953">
    <property type="component" value="Unassembled WGS sequence"/>
</dbReference>
<dbReference type="AlphaFoldDB" id="A0AAW2FYW6"/>
<dbReference type="EMBL" id="JADYXP020000007">
    <property type="protein sequence ID" value="KAL0121176.1"/>
    <property type="molecule type" value="Genomic_DNA"/>
</dbReference>
<organism evidence="1 2">
    <name type="scientific">Cardiocondyla obscurior</name>
    <dbReference type="NCBI Taxonomy" id="286306"/>
    <lineage>
        <taxon>Eukaryota</taxon>
        <taxon>Metazoa</taxon>
        <taxon>Ecdysozoa</taxon>
        <taxon>Arthropoda</taxon>
        <taxon>Hexapoda</taxon>
        <taxon>Insecta</taxon>
        <taxon>Pterygota</taxon>
        <taxon>Neoptera</taxon>
        <taxon>Endopterygota</taxon>
        <taxon>Hymenoptera</taxon>
        <taxon>Apocrita</taxon>
        <taxon>Aculeata</taxon>
        <taxon>Formicoidea</taxon>
        <taxon>Formicidae</taxon>
        <taxon>Myrmicinae</taxon>
        <taxon>Cardiocondyla</taxon>
    </lineage>
</organism>
<proteinExistence type="predicted"/>
<gene>
    <name evidence="1" type="ORF">PUN28_008687</name>
</gene>
<accession>A0AAW2FYW6</accession>
<protein>
    <submittedName>
        <fullName evidence="1">Uncharacterized protein</fullName>
    </submittedName>
</protein>
<sequence length="114" mass="13076">MYINAYQSEDSKLRRGTRRGKLRNSACFTRYFVYRIPLASDSDVREQLRSEIMRGDKRWIISEGNSREFAARFGARRVNAATTGGRDSSLAYLLLQRRPAVVVKSAARTENNLL</sequence>